<dbReference type="InterPro" id="IPR023214">
    <property type="entry name" value="HAD_sf"/>
</dbReference>
<dbReference type="EMBL" id="FNYS01000015">
    <property type="protein sequence ID" value="SEJ17333.1"/>
    <property type="molecule type" value="Genomic_DNA"/>
</dbReference>
<proteinExistence type="predicted"/>
<dbReference type="PANTHER" id="PTHR31284">
    <property type="entry name" value="ACID PHOSPHATASE-LIKE PROTEIN"/>
    <property type="match status" value="1"/>
</dbReference>
<sequence>MLKRSFLIAGLAFTALTACKSVPQSATSTQENVLNNIEVNGKLYAAVFQQNAAEYQALCAQAFNIATLQLDRILTEQHNKPLAIVTDIDETFLDNSPYAVQMAREGKSYDQATWTEWTSKGEAIPLLGSLEFFNYAKSKGVEVFYITNRNQNDKPGTMKNLVKYNYPYADEAHVIVRTAESSKEARRQKLSETHEIVMLLGDNLSDFSTAFDKKTQEERSQNVKSNQELFGKKFIVLPNTGYGDWEAALFQYRKDLTKEDKDKIYNKSVKGFK</sequence>
<protein>
    <submittedName>
        <fullName evidence="3 4">5'-nucleotidase</fullName>
    </submittedName>
</protein>
<dbReference type="InterPro" id="IPR006423">
    <property type="entry name" value="Lipo_e_P4"/>
</dbReference>
<dbReference type="Pfam" id="PF03767">
    <property type="entry name" value="Acid_phosphat_B"/>
    <property type="match status" value="1"/>
</dbReference>
<keyword evidence="5" id="KW-1185">Reference proteome</keyword>
<keyword evidence="4" id="KW-0449">Lipoprotein</keyword>
<dbReference type="PIRSF" id="PIRSF019271">
    <property type="entry name" value="Acid_Ptase_C"/>
    <property type="match status" value="1"/>
</dbReference>
<dbReference type="NCBIfam" id="TIGR01533">
    <property type="entry name" value="lipo_e_P4"/>
    <property type="match status" value="1"/>
</dbReference>
<dbReference type="RefSeq" id="WP_038984582.1">
    <property type="nucleotide sequence ID" value="NZ_FNYS01000015.1"/>
</dbReference>
<evidence type="ECO:0000256" key="1">
    <source>
        <dbReference type="ARBA" id="ARBA00022729"/>
    </source>
</evidence>
<dbReference type="CDD" id="cd07534">
    <property type="entry name" value="HAD_CAP"/>
    <property type="match status" value="1"/>
</dbReference>
<dbReference type="PROSITE" id="PS51257">
    <property type="entry name" value="PROKAR_LIPOPROTEIN"/>
    <property type="match status" value="1"/>
</dbReference>
<evidence type="ECO:0000313" key="3">
    <source>
        <dbReference type="EMBL" id="KZE81996.1"/>
    </source>
</evidence>
<name>A0A161U879_9FLAO</name>
<dbReference type="SUPFAM" id="SSF56784">
    <property type="entry name" value="HAD-like"/>
    <property type="match status" value="1"/>
</dbReference>
<feature type="signal peptide" evidence="2">
    <location>
        <begin position="1"/>
        <end position="20"/>
    </location>
</feature>
<dbReference type="Proteomes" id="UP000076630">
    <property type="component" value="Unassembled WGS sequence"/>
</dbReference>
<dbReference type="InterPro" id="IPR036412">
    <property type="entry name" value="HAD-like_sf"/>
</dbReference>
<feature type="chain" id="PRO_5015051655" evidence="2">
    <location>
        <begin position="21"/>
        <end position="273"/>
    </location>
</feature>
<reference evidence="4 6" key="2">
    <citation type="submission" date="2016-10" db="EMBL/GenBank/DDBJ databases">
        <authorList>
            <person name="de Groot N.N."/>
        </authorList>
    </citation>
    <scope>NUCLEOTIDE SEQUENCE [LARGE SCALE GENOMIC DNA]</scope>
    <source>
        <strain evidence="4 6">DSM 23048</strain>
    </source>
</reference>
<reference evidence="3 5" key="1">
    <citation type="submission" date="2016-01" db="EMBL/GenBank/DDBJ databases">
        <title>Whole genome sequencing of Myroides marinus L41.</title>
        <authorList>
            <person name="Hong K.W."/>
        </authorList>
    </citation>
    <scope>NUCLEOTIDE SEQUENCE [LARGE SCALE GENOMIC DNA]</scope>
    <source>
        <strain evidence="3 5">L41</strain>
    </source>
</reference>
<evidence type="ECO:0000313" key="5">
    <source>
        <dbReference type="Proteomes" id="UP000076630"/>
    </source>
</evidence>
<dbReference type="GO" id="GO:0009279">
    <property type="term" value="C:cell outer membrane"/>
    <property type="evidence" value="ECO:0007669"/>
    <property type="project" value="InterPro"/>
</dbReference>
<gene>
    <name evidence="3" type="ORF">AV926_07655</name>
    <name evidence="4" type="ORF">SAMN04488018_11529</name>
</gene>
<dbReference type="InterPro" id="IPR005519">
    <property type="entry name" value="Acid_phosphat_B-like"/>
</dbReference>
<organism evidence="3 5">
    <name type="scientific">Myroides marinus</name>
    <dbReference type="NCBI Taxonomy" id="703342"/>
    <lineage>
        <taxon>Bacteria</taxon>
        <taxon>Pseudomonadati</taxon>
        <taxon>Bacteroidota</taxon>
        <taxon>Flavobacteriia</taxon>
        <taxon>Flavobacteriales</taxon>
        <taxon>Flavobacteriaceae</taxon>
        <taxon>Myroides</taxon>
    </lineage>
</organism>
<dbReference type="EMBL" id="LQNU01000049">
    <property type="protein sequence ID" value="KZE81996.1"/>
    <property type="molecule type" value="Genomic_DNA"/>
</dbReference>
<dbReference type="AlphaFoldDB" id="A0A161U879"/>
<dbReference type="GeneID" id="82257922"/>
<dbReference type="Proteomes" id="UP000183077">
    <property type="component" value="Unassembled WGS sequence"/>
</dbReference>
<keyword evidence="1 2" id="KW-0732">Signal</keyword>
<dbReference type="SFLD" id="SFLDG01125">
    <property type="entry name" value="C1.1:_Acid_Phosphatase_Like"/>
    <property type="match status" value="1"/>
</dbReference>
<evidence type="ECO:0000313" key="4">
    <source>
        <dbReference type="EMBL" id="SEJ17333.1"/>
    </source>
</evidence>
<accession>A0A161U879</accession>
<dbReference type="OrthoDB" id="395856at2"/>
<dbReference type="PANTHER" id="PTHR31284:SF10">
    <property type="entry name" value="ACID PHOSPHATASE-LIKE PROTEIN"/>
    <property type="match status" value="1"/>
</dbReference>
<dbReference type="SFLD" id="SFLDS00003">
    <property type="entry name" value="Haloacid_Dehalogenase"/>
    <property type="match status" value="1"/>
</dbReference>
<evidence type="ECO:0000313" key="6">
    <source>
        <dbReference type="Proteomes" id="UP000183077"/>
    </source>
</evidence>
<evidence type="ECO:0000256" key="2">
    <source>
        <dbReference type="SAM" id="SignalP"/>
    </source>
</evidence>
<dbReference type="Gene3D" id="3.40.50.1000">
    <property type="entry name" value="HAD superfamily/HAD-like"/>
    <property type="match status" value="1"/>
</dbReference>